<protein>
    <recommendedName>
        <fullName evidence="3">Fungal N-terminal domain-containing protein</fullName>
    </recommendedName>
</protein>
<dbReference type="AlphaFoldDB" id="A0A420TWB5"/>
<gene>
    <name evidence="1" type="ORF">BFJ72_g3183</name>
</gene>
<reference evidence="1 2" key="1">
    <citation type="journal article" date="2018" name="Sci. Rep.">
        <title>Characterisation of pathogen-specific regions and novel effector candidates in Fusarium oxysporum f. sp. cepae.</title>
        <authorList>
            <person name="Armitage A.D."/>
            <person name="Taylor A."/>
            <person name="Sobczyk M.K."/>
            <person name="Baxter L."/>
            <person name="Greenfield B.P."/>
            <person name="Bates H.J."/>
            <person name="Wilson F."/>
            <person name="Jackson A.C."/>
            <person name="Ott S."/>
            <person name="Harrison R.J."/>
            <person name="Clarkson J.P."/>
        </authorList>
    </citation>
    <scope>NUCLEOTIDE SEQUENCE [LARGE SCALE GENOMIC DNA]</scope>
    <source>
        <strain evidence="1 2">Fp_A8</strain>
    </source>
</reference>
<evidence type="ECO:0000313" key="1">
    <source>
        <dbReference type="EMBL" id="RKL45638.1"/>
    </source>
</evidence>
<evidence type="ECO:0008006" key="3">
    <source>
        <dbReference type="Google" id="ProtNLM"/>
    </source>
</evidence>
<dbReference type="PANTHER" id="PTHR38886">
    <property type="entry name" value="SESA DOMAIN-CONTAINING PROTEIN"/>
    <property type="match status" value="1"/>
</dbReference>
<dbReference type="Proteomes" id="UP000283569">
    <property type="component" value="Unassembled WGS sequence"/>
</dbReference>
<dbReference type="PANTHER" id="PTHR38886:SF1">
    <property type="entry name" value="NACHT-NTPASE AND P-LOOP NTPASES N-TERMINAL DOMAIN-CONTAINING PROTEIN"/>
    <property type="match status" value="1"/>
</dbReference>
<proteinExistence type="predicted"/>
<name>A0A420TWB5_GIBIN</name>
<sequence>MASPISFGDAYTMAKIAYRLGRAFTKGRKSAPAEFQEVENQLYALSTALESLKQATDKGDTGGGPGHGIDNEPITIMLANCNETLSHLDNLVKEYGSLSSSGDDNASNEPTFTRIGKKIKRNWKTIQWTTEGGDLATLRDQLILHTNSLGLVLGAINNTRTAKMSTHVSESAEILQKLYQLLLTNAKESEAGRTVCQLVERSTALERLGSDERGISLKIGPVKCANFYREEEEHIEFEGLDVTLSFGNVEGKFPIIIYAWTTD</sequence>
<organism evidence="1 2">
    <name type="scientific">Gibberella intermedia</name>
    <name type="common">Bulb rot disease fungus</name>
    <name type="synonym">Fusarium proliferatum</name>
    <dbReference type="NCBI Taxonomy" id="948311"/>
    <lineage>
        <taxon>Eukaryota</taxon>
        <taxon>Fungi</taxon>
        <taxon>Dikarya</taxon>
        <taxon>Ascomycota</taxon>
        <taxon>Pezizomycotina</taxon>
        <taxon>Sordariomycetes</taxon>
        <taxon>Hypocreomycetidae</taxon>
        <taxon>Hypocreales</taxon>
        <taxon>Nectriaceae</taxon>
        <taxon>Fusarium</taxon>
        <taxon>Fusarium fujikuroi species complex</taxon>
    </lineage>
</organism>
<dbReference type="EMBL" id="MRDB01000008">
    <property type="protein sequence ID" value="RKL45638.1"/>
    <property type="molecule type" value="Genomic_DNA"/>
</dbReference>
<comment type="caution">
    <text evidence="1">The sequence shown here is derived from an EMBL/GenBank/DDBJ whole genome shotgun (WGS) entry which is preliminary data.</text>
</comment>
<accession>A0A420TWB5</accession>
<evidence type="ECO:0000313" key="2">
    <source>
        <dbReference type="Proteomes" id="UP000283569"/>
    </source>
</evidence>